<dbReference type="Proteomes" id="UP000839509">
    <property type="component" value="Unassembled WGS sequence"/>
</dbReference>
<gene>
    <name evidence="1" type="ORF">EEM01_20960</name>
</gene>
<accession>A0A3J4PA66</accession>
<protein>
    <submittedName>
        <fullName evidence="1">Uncharacterized protein</fullName>
    </submittedName>
</protein>
<proteinExistence type="predicted"/>
<evidence type="ECO:0000313" key="1">
    <source>
        <dbReference type="EMBL" id="MFK58466.1"/>
    </source>
</evidence>
<sequence length="197" mass="23067">MHEQLYHLYYSGMDVYDLTPEWISENKKYFCHRCARLKLPHSAMDFITDGRIRKNLDMSFVGHLSIPGVMSLRLFELLGEDAGIHLNIGAVYTSVVRDGIKQSFVTFVSKHKYIVLRGENPDIFDGVPVPENEREVICPECYFRARRERSPWFLFENEYPEYPITCTSRGLLIYESIYSRIKCVKLMGVRVEKVKIK</sequence>
<reference evidence="1" key="1">
    <citation type="submission" date="2018-11" db="EMBL/GenBank/DDBJ databases">
        <authorList>
            <consortium name="PulseNet: The National Subtyping Network for Foodborne Disease Surveillance"/>
            <person name="Tarr C.L."/>
            <person name="Trees E."/>
            <person name="Katz L.S."/>
            <person name="Carleton-Romer H.A."/>
            <person name="Stroika S."/>
            <person name="Kucerova Z."/>
            <person name="Roache K.F."/>
            <person name="Sabol A.L."/>
            <person name="Besser J."/>
            <person name="Gerner-Smidt P."/>
        </authorList>
    </citation>
    <scope>NUCLEOTIDE SEQUENCE [LARGE SCALE GENOMIC DNA]</scope>
    <source>
        <strain evidence="1">PNUSAS059842</strain>
    </source>
</reference>
<dbReference type="EMBL" id="RMTL01000031">
    <property type="protein sequence ID" value="MFK58466.1"/>
    <property type="molecule type" value="Genomic_DNA"/>
</dbReference>
<comment type="caution">
    <text evidence="1">The sequence shown here is derived from an EMBL/GenBank/DDBJ whole genome shotgun (WGS) entry which is preliminary data.</text>
</comment>
<name>A0A3J4PA66_SALER</name>
<organism evidence="1">
    <name type="scientific">Salmonella enterica</name>
    <name type="common">Salmonella choleraesuis</name>
    <dbReference type="NCBI Taxonomy" id="28901"/>
    <lineage>
        <taxon>Bacteria</taxon>
        <taxon>Pseudomonadati</taxon>
        <taxon>Pseudomonadota</taxon>
        <taxon>Gammaproteobacteria</taxon>
        <taxon>Enterobacterales</taxon>
        <taxon>Enterobacteriaceae</taxon>
        <taxon>Salmonella</taxon>
    </lineage>
</organism>
<dbReference type="AlphaFoldDB" id="A0A3J4PA66"/>